<dbReference type="AlphaFoldDB" id="A0AA38NZ10"/>
<dbReference type="Proteomes" id="UP001163846">
    <property type="component" value="Unassembled WGS sequence"/>
</dbReference>
<comment type="caution">
    <text evidence="1">The sequence shown here is derived from an EMBL/GenBank/DDBJ whole genome shotgun (WGS) entry which is preliminary data.</text>
</comment>
<accession>A0AA38NZ10</accession>
<gene>
    <name evidence="1" type="ORF">F5878DRAFT_665791</name>
</gene>
<organism evidence="1 2">
    <name type="scientific">Lentinula raphanica</name>
    <dbReference type="NCBI Taxonomy" id="153919"/>
    <lineage>
        <taxon>Eukaryota</taxon>
        <taxon>Fungi</taxon>
        <taxon>Dikarya</taxon>
        <taxon>Basidiomycota</taxon>
        <taxon>Agaricomycotina</taxon>
        <taxon>Agaricomycetes</taxon>
        <taxon>Agaricomycetidae</taxon>
        <taxon>Agaricales</taxon>
        <taxon>Marasmiineae</taxon>
        <taxon>Omphalotaceae</taxon>
        <taxon>Lentinula</taxon>
    </lineage>
</organism>
<evidence type="ECO:0000313" key="1">
    <source>
        <dbReference type="EMBL" id="KAJ3833273.1"/>
    </source>
</evidence>
<keyword evidence="2" id="KW-1185">Reference proteome</keyword>
<sequence>MYQLDLMGVPASINVIDYTDYTSNSTLMSKSHGSQIASQCEVKERNYADLSLQSFQRIYQNTPERKKASRSFIAVFNMTISDKTKVIPLPPKLWLGFGIDIDSRGYPRYYRDKRSWQKFPTLPLTSRARGVVLLVKRDVKDQLSSAKVPDFCGNFNPDTMVSTATLEKAITLFPPECEKRKRNNTDFTVVTEFLKTCPHGKHLPKAFTDPNLDPPQLWYGFGINIEDILKYYIKTQSEYPSLPPMENDEAGLVKRVLQQVEVRLTKLCNHQITSNMILSEKYDWVISLYDSHERIELEENEEKEVIAILKTELPILQEQNEPAWFFDGDTPLD</sequence>
<dbReference type="EMBL" id="MU806733">
    <property type="protein sequence ID" value="KAJ3833273.1"/>
    <property type="molecule type" value="Genomic_DNA"/>
</dbReference>
<name>A0AA38NZ10_9AGAR</name>
<evidence type="ECO:0000313" key="2">
    <source>
        <dbReference type="Proteomes" id="UP001163846"/>
    </source>
</evidence>
<protein>
    <submittedName>
        <fullName evidence="1">Uncharacterized protein</fullName>
    </submittedName>
</protein>
<proteinExistence type="predicted"/>
<reference evidence="1" key="1">
    <citation type="submission" date="2022-08" db="EMBL/GenBank/DDBJ databases">
        <authorList>
            <consortium name="DOE Joint Genome Institute"/>
            <person name="Min B."/>
            <person name="Riley R."/>
            <person name="Sierra-Patev S."/>
            <person name="Naranjo-Ortiz M."/>
            <person name="Looney B."/>
            <person name="Konkel Z."/>
            <person name="Slot J.C."/>
            <person name="Sakamoto Y."/>
            <person name="Steenwyk J.L."/>
            <person name="Rokas A."/>
            <person name="Carro J."/>
            <person name="Camarero S."/>
            <person name="Ferreira P."/>
            <person name="Molpeceres G."/>
            <person name="Ruiz-Duenas F.J."/>
            <person name="Serrano A."/>
            <person name="Henrissat B."/>
            <person name="Drula E."/>
            <person name="Hughes K.W."/>
            <person name="Mata J.L."/>
            <person name="Ishikawa N.K."/>
            <person name="Vargas-Isla R."/>
            <person name="Ushijima S."/>
            <person name="Smith C.A."/>
            <person name="Ahrendt S."/>
            <person name="Andreopoulos W."/>
            <person name="He G."/>
            <person name="Labutti K."/>
            <person name="Lipzen A."/>
            <person name="Ng V."/>
            <person name="Sandor L."/>
            <person name="Barry K."/>
            <person name="Martinez A.T."/>
            <person name="Xiao Y."/>
            <person name="Gibbons J.G."/>
            <person name="Terashima K."/>
            <person name="Hibbett D.S."/>
            <person name="Grigoriev I.V."/>
        </authorList>
    </citation>
    <scope>NUCLEOTIDE SEQUENCE</scope>
    <source>
        <strain evidence="1">TFB9207</strain>
    </source>
</reference>